<evidence type="ECO:0000256" key="4">
    <source>
        <dbReference type="ARBA" id="ARBA00022801"/>
    </source>
</evidence>
<keyword evidence="6" id="KW-0862">Zinc</keyword>
<dbReference type="EC" id="3.5.2.7" evidence="2"/>
<keyword evidence="7" id="KW-0408">Iron</keyword>
<keyword evidence="3" id="KW-0479">Metal-binding</keyword>
<dbReference type="GO" id="GO:0050480">
    <property type="term" value="F:imidazolonepropionase activity"/>
    <property type="evidence" value="ECO:0007669"/>
    <property type="project" value="UniProtKB-EC"/>
</dbReference>
<evidence type="ECO:0000256" key="1">
    <source>
        <dbReference type="ARBA" id="ARBA00005023"/>
    </source>
</evidence>
<dbReference type="GO" id="GO:0046872">
    <property type="term" value="F:metal ion binding"/>
    <property type="evidence" value="ECO:0007669"/>
    <property type="project" value="UniProtKB-KW"/>
</dbReference>
<name>D8LYF4_BLAHO</name>
<organism evidence="8">
    <name type="scientific">Blastocystis hominis</name>
    <dbReference type="NCBI Taxonomy" id="12968"/>
    <lineage>
        <taxon>Eukaryota</taxon>
        <taxon>Sar</taxon>
        <taxon>Stramenopiles</taxon>
        <taxon>Bigyra</taxon>
        <taxon>Opalozoa</taxon>
        <taxon>Opalinata</taxon>
        <taxon>Blastocystidae</taxon>
        <taxon>Blastocystis</taxon>
    </lineage>
</organism>
<protein>
    <recommendedName>
        <fullName evidence="2">imidazolonepropionase</fullName>
        <ecNumber evidence="2">3.5.2.7</ecNumber>
    </recommendedName>
</protein>
<gene>
    <name evidence="8" type="ORF">GSBLH_T00000913001</name>
</gene>
<dbReference type="AlphaFoldDB" id="D8LYF4"/>
<evidence type="ECO:0000256" key="6">
    <source>
        <dbReference type="ARBA" id="ARBA00022833"/>
    </source>
</evidence>
<keyword evidence="9" id="KW-1185">Reference proteome</keyword>
<evidence type="ECO:0000256" key="5">
    <source>
        <dbReference type="ARBA" id="ARBA00022808"/>
    </source>
</evidence>
<dbReference type="InterPro" id="IPR005920">
    <property type="entry name" value="HutI"/>
</dbReference>
<reference evidence="8" key="1">
    <citation type="submission" date="2010-02" db="EMBL/GenBank/DDBJ databases">
        <title>Sequencing and annotation of the Blastocystis hominis genome.</title>
        <authorList>
            <person name="Wincker P."/>
        </authorList>
    </citation>
    <scope>NUCLEOTIDE SEQUENCE</scope>
    <source>
        <strain evidence="8">Singapore isolate B</strain>
    </source>
</reference>
<dbReference type="PANTHER" id="PTHR42752:SF1">
    <property type="entry name" value="IMIDAZOLONEPROPIONASE-RELATED"/>
    <property type="match status" value="1"/>
</dbReference>
<sequence>MSNSFKLIVRNAKQLVTITKNHEKMLCGEAMNHIEIIENGSIIIGKDGLISAVGPAAEIEKTYAGCTFDKEIDATGLCVIPGLVDGHTHPVYAGDRVNEYRMKLEGATYMDIHRIGGGIGFTVRHTHDASEDELLENVKSRLMTMLRHGTTLAECKSGYGLVTDDEIKLLRVLQRVKKEVPLDIVMNLLAAHSVPVGYTSEEATQMIINEMIPKAIALKEKGELDIELIDISNPKKVPIFGIP</sequence>
<dbReference type="GO" id="GO:0005737">
    <property type="term" value="C:cytoplasm"/>
    <property type="evidence" value="ECO:0007669"/>
    <property type="project" value="InterPro"/>
</dbReference>
<evidence type="ECO:0000256" key="3">
    <source>
        <dbReference type="ARBA" id="ARBA00022723"/>
    </source>
</evidence>
<dbReference type="PANTHER" id="PTHR42752">
    <property type="entry name" value="IMIDAZOLONEPROPIONASE"/>
    <property type="match status" value="1"/>
</dbReference>
<accession>D8LYF4</accession>
<dbReference type="InterPro" id="IPR011059">
    <property type="entry name" value="Metal-dep_hydrolase_composite"/>
</dbReference>
<dbReference type="EMBL" id="FN668639">
    <property type="protein sequence ID" value="CBK20609.2"/>
    <property type="molecule type" value="Genomic_DNA"/>
</dbReference>
<dbReference type="RefSeq" id="XP_012894657.1">
    <property type="nucleotide sequence ID" value="XM_013039203.1"/>
</dbReference>
<dbReference type="InParanoid" id="D8LYF4"/>
<evidence type="ECO:0000313" key="9">
    <source>
        <dbReference type="Proteomes" id="UP000008312"/>
    </source>
</evidence>
<proteinExistence type="predicted"/>
<keyword evidence="4" id="KW-0378">Hydrolase</keyword>
<dbReference type="MEROPS" id="M38.980"/>
<dbReference type="Proteomes" id="UP000008312">
    <property type="component" value="Unassembled WGS sequence"/>
</dbReference>
<comment type="pathway">
    <text evidence="1">Amino-acid degradation.</text>
</comment>
<evidence type="ECO:0000256" key="7">
    <source>
        <dbReference type="ARBA" id="ARBA00023004"/>
    </source>
</evidence>
<dbReference type="SUPFAM" id="SSF51338">
    <property type="entry name" value="Composite domain of metallo-dependent hydrolases"/>
    <property type="match status" value="1"/>
</dbReference>
<evidence type="ECO:0000256" key="2">
    <source>
        <dbReference type="ARBA" id="ARBA00012864"/>
    </source>
</evidence>
<dbReference type="GO" id="GO:0019556">
    <property type="term" value="P:L-histidine catabolic process to glutamate and formamide"/>
    <property type="evidence" value="ECO:0007669"/>
    <property type="project" value="InterPro"/>
</dbReference>
<dbReference type="GeneID" id="24918200"/>
<dbReference type="SUPFAM" id="SSF51556">
    <property type="entry name" value="Metallo-dependent hydrolases"/>
    <property type="match status" value="1"/>
</dbReference>
<keyword evidence="5" id="KW-0369">Histidine metabolism</keyword>
<dbReference type="InterPro" id="IPR032466">
    <property type="entry name" value="Metal_Hydrolase"/>
</dbReference>
<evidence type="ECO:0000313" key="8">
    <source>
        <dbReference type="EMBL" id="CBK20609.2"/>
    </source>
</evidence>
<dbReference type="Gene3D" id="3.20.20.140">
    <property type="entry name" value="Metal-dependent hydrolases"/>
    <property type="match status" value="1"/>
</dbReference>
<dbReference type="OrthoDB" id="194468at2759"/>